<evidence type="ECO:0000313" key="1">
    <source>
        <dbReference type="EMBL" id="RGC34099.1"/>
    </source>
</evidence>
<accession>A0A3E2WZN5</accession>
<comment type="caution">
    <text evidence="1">The sequence shown here is derived from an EMBL/GenBank/DDBJ whole genome shotgun (WGS) entry which is preliminary data.</text>
</comment>
<dbReference type="EMBL" id="QVIA01000004">
    <property type="protein sequence ID" value="RGC34099.1"/>
    <property type="molecule type" value="Genomic_DNA"/>
</dbReference>
<gene>
    <name evidence="1" type="ORF">DWX41_04860</name>
</gene>
<protein>
    <submittedName>
        <fullName evidence="1">Uncharacterized protein</fullName>
    </submittedName>
</protein>
<sequence>MGRFDLDKEVLKIADLVRAALPYPAQSTASRNPTGKMGIFRLDVRSLPGAVSGMDGGVHLLGLCGLESTAGNTYVKRAAH</sequence>
<dbReference type="AlphaFoldDB" id="A0A3E2WZN5"/>
<reference evidence="1 2" key="1">
    <citation type="submission" date="2018-08" db="EMBL/GenBank/DDBJ databases">
        <title>A genome reference for cultivated species of the human gut microbiota.</title>
        <authorList>
            <person name="Zou Y."/>
            <person name="Xue W."/>
            <person name="Luo G."/>
        </authorList>
    </citation>
    <scope>NUCLEOTIDE SEQUENCE [LARGE SCALE GENOMIC DNA]</scope>
    <source>
        <strain evidence="1 2">AF19-21</strain>
    </source>
</reference>
<evidence type="ECO:0000313" key="2">
    <source>
        <dbReference type="Proteomes" id="UP000261111"/>
    </source>
</evidence>
<name>A0A3E2WZN5_9FIRM</name>
<proteinExistence type="predicted"/>
<dbReference type="Proteomes" id="UP000261111">
    <property type="component" value="Unassembled WGS sequence"/>
</dbReference>
<organism evidence="1 2">
    <name type="scientific">Hungatella hathewayi</name>
    <dbReference type="NCBI Taxonomy" id="154046"/>
    <lineage>
        <taxon>Bacteria</taxon>
        <taxon>Bacillati</taxon>
        <taxon>Bacillota</taxon>
        <taxon>Clostridia</taxon>
        <taxon>Lachnospirales</taxon>
        <taxon>Lachnospiraceae</taxon>
        <taxon>Hungatella</taxon>
    </lineage>
</organism>